<evidence type="ECO:0000256" key="2">
    <source>
        <dbReference type="ARBA" id="ARBA00007637"/>
    </source>
</evidence>
<dbReference type="Gene3D" id="3.40.50.720">
    <property type="entry name" value="NAD(P)-binding Rossmann-like Domain"/>
    <property type="match status" value="1"/>
</dbReference>
<dbReference type="STRING" id="272627.CCC_00867"/>
<reference evidence="4 5" key="1">
    <citation type="submission" date="2015-01" db="EMBL/GenBank/DDBJ databases">
        <title>Genome Sequence of Magnetospirillum magnetotacticum Strain MS-1.</title>
        <authorList>
            <person name="Marinov G.K."/>
            <person name="Smalley M.D."/>
            <person name="DeSalvo G."/>
        </authorList>
    </citation>
    <scope>NUCLEOTIDE SEQUENCE [LARGE SCALE GENOMIC DNA]</scope>
    <source>
        <strain evidence="4 5">MS-1</strain>
    </source>
</reference>
<accession>A0A0C2UYC3</accession>
<evidence type="ECO:0000259" key="3">
    <source>
        <dbReference type="Pfam" id="PF01370"/>
    </source>
</evidence>
<comment type="caution">
    <text evidence="4">The sequence shown here is derived from an EMBL/GenBank/DDBJ whole genome shotgun (WGS) entry which is preliminary data.</text>
</comment>
<dbReference type="SUPFAM" id="SSF51735">
    <property type="entry name" value="NAD(P)-binding Rossmann-fold domains"/>
    <property type="match status" value="1"/>
</dbReference>
<comment type="similarity">
    <text evidence="2">Belongs to the NAD(P)-dependent epimerase/dehydratase family.</text>
</comment>
<dbReference type="InterPro" id="IPR001509">
    <property type="entry name" value="Epimerase_deHydtase"/>
</dbReference>
<feature type="domain" description="NAD-dependent epimerase/dehydratase" evidence="3">
    <location>
        <begin position="10"/>
        <end position="230"/>
    </location>
</feature>
<evidence type="ECO:0000313" key="4">
    <source>
        <dbReference type="EMBL" id="KIL97806.1"/>
    </source>
</evidence>
<dbReference type="Pfam" id="PF01370">
    <property type="entry name" value="Epimerase"/>
    <property type="match status" value="1"/>
</dbReference>
<proteinExistence type="inferred from homology"/>
<dbReference type="EMBL" id="JXSL01000030">
    <property type="protein sequence ID" value="KIL97806.1"/>
    <property type="molecule type" value="Genomic_DNA"/>
</dbReference>
<protein>
    <submittedName>
        <fullName evidence="4">UDP-glucose 4-epimerase</fullName>
    </submittedName>
</protein>
<organism evidence="4 5">
    <name type="scientific">Paramagnetospirillum magnetotacticum MS-1</name>
    <dbReference type="NCBI Taxonomy" id="272627"/>
    <lineage>
        <taxon>Bacteria</taxon>
        <taxon>Pseudomonadati</taxon>
        <taxon>Pseudomonadota</taxon>
        <taxon>Alphaproteobacteria</taxon>
        <taxon>Rhodospirillales</taxon>
        <taxon>Magnetospirillaceae</taxon>
        <taxon>Paramagnetospirillum</taxon>
    </lineage>
</organism>
<gene>
    <name evidence="4" type="ORF">CCC_00867</name>
</gene>
<keyword evidence="5" id="KW-1185">Reference proteome</keyword>
<comment type="pathway">
    <text evidence="1">Bacterial outer membrane biogenesis; LPS O-antigen biosynthesis.</text>
</comment>
<dbReference type="Proteomes" id="UP000031971">
    <property type="component" value="Unassembled WGS sequence"/>
</dbReference>
<dbReference type="PANTHER" id="PTHR43000">
    <property type="entry name" value="DTDP-D-GLUCOSE 4,6-DEHYDRATASE-RELATED"/>
    <property type="match status" value="1"/>
</dbReference>
<sequence length="312" mass="33249">MALERLRAGGVDFVHGDIRSAEDLDAAGPCDLILECSAEPSVHAGYGGSPAYLINTNLMGTLNCLEHARRHGAAFAFISTSRVYPIAALRALPLSPSGDRLVLPAGAAGPGWSEAGISEDFPLTGARSLYGTTKLASELLVEEYRATYGIKTLTYRCGVLAGPWQMGKVDQGFLVLWAARHLYGGSLGYMGFGGHGHQVRDVLHVDDFYELLALQLGDLDRWNGSLFNAGGGAANAVSLRELTALCEAATGKTVVMGSTPETRDADIPYYVTDNGRVTAATGWAPKRGVPGLVDDICRWLADNRARLEPVLR</sequence>
<dbReference type="InterPro" id="IPR036291">
    <property type="entry name" value="NAD(P)-bd_dom_sf"/>
</dbReference>
<evidence type="ECO:0000313" key="5">
    <source>
        <dbReference type="Proteomes" id="UP000031971"/>
    </source>
</evidence>
<dbReference type="AlphaFoldDB" id="A0A0C2UYC3"/>
<name>A0A0C2UYC3_PARME</name>
<evidence type="ECO:0000256" key="1">
    <source>
        <dbReference type="ARBA" id="ARBA00005125"/>
    </source>
</evidence>